<evidence type="ECO:0000256" key="1">
    <source>
        <dbReference type="SAM" id="Phobius"/>
    </source>
</evidence>
<dbReference type="AlphaFoldDB" id="A0A9D1H6N3"/>
<feature type="transmembrane region" description="Helical" evidence="1">
    <location>
        <begin position="6"/>
        <end position="28"/>
    </location>
</feature>
<sequence length="299" mass="32767">MTSSSAILVLLIPLILLLIIPVSIGIYVWRDAKRRRMNAVLWTIIAVFAPTLIGFIVYLLVRSSYSDLECPSCGTPVTKEYAVCPKCGAKLRMSCPQCAFPVEPDWKVCPHCAAPLPEDIREVAAPVRRKDKALWKILAAVIILPIAAISILFAAMSIPTGTGSCSMQEVTLSQYREIVSQTVYQEVQADLSGMIGQQAQNKVYALRYERETNGNSEYFYLLAVSGAGDQTHTSFGQSTGLFGTTIEINLDWTGDDGSVFCLVSSAKNPPRLKVTVDGKTLDCEVMDVPYNPTVYLTEP</sequence>
<reference evidence="3" key="2">
    <citation type="journal article" date="2021" name="PeerJ">
        <title>Extensive microbial diversity within the chicken gut microbiome revealed by metagenomics and culture.</title>
        <authorList>
            <person name="Gilroy R."/>
            <person name="Ravi A."/>
            <person name="Getino M."/>
            <person name="Pursley I."/>
            <person name="Horton D.L."/>
            <person name="Alikhan N.F."/>
            <person name="Baker D."/>
            <person name="Gharbi K."/>
            <person name="Hall N."/>
            <person name="Watson M."/>
            <person name="Adriaenssens E.M."/>
            <person name="Foster-Nyarko E."/>
            <person name="Jarju S."/>
            <person name="Secka A."/>
            <person name="Antonio M."/>
            <person name="Oren A."/>
            <person name="Chaudhuri R.R."/>
            <person name="La Ragione R."/>
            <person name="Hildebrand F."/>
            <person name="Pallen M.J."/>
        </authorList>
    </citation>
    <scope>NUCLEOTIDE SEQUENCE</scope>
    <source>
        <strain evidence="3">ChiBcec7-5410</strain>
    </source>
</reference>
<keyword evidence="1" id="KW-1133">Transmembrane helix</keyword>
<feature type="domain" description="DZANK-type" evidence="2">
    <location>
        <begin position="70"/>
        <end position="112"/>
    </location>
</feature>
<dbReference type="EMBL" id="DVLW01000092">
    <property type="protein sequence ID" value="HIT94201.1"/>
    <property type="molecule type" value="Genomic_DNA"/>
</dbReference>
<protein>
    <submittedName>
        <fullName evidence="3">Zinc ribbon domain-containing protein</fullName>
    </submittedName>
</protein>
<feature type="transmembrane region" description="Helical" evidence="1">
    <location>
        <begin position="40"/>
        <end position="61"/>
    </location>
</feature>
<keyword evidence="1" id="KW-0472">Membrane</keyword>
<gene>
    <name evidence="3" type="ORF">IAC43_03375</name>
</gene>
<dbReference type="Pfam" id="PF12773">
    <property type="entry name" value="DZR"/>
    <property type="match status" value="1"/>
</dbReference>
<proteinExistence type="predicted"/>
<name>A0A9D1H6N3_9FIRM</name>
<evidence type="ECO:0000259" key="2">
    <source>
        <dbReference type="Pfam" id="PF12773"/>
    </source>
</evidence>
<keyword evidence="1" id="KW-0812">Transmembrane</keyword>
<reference evidence="3" key="1">
    <citation type="submission" date="2020-10" db="EMBL/GenBank/DDBJ databases">
        <authorList>
            <person name="Gilroy R."/>
        </authorList>
    </citation>
    <scope>NUCLEOTIDE SEQUENCE</scope>
    <source>
        <strain evidence="3">ChiBcec7-5410</strain>
    </source>
</reference>
<accession>A0A9D1H6N3</accession>
<organism evidence="3 4">
    <name type="scientific">Candidatus Faecivivens stercoripullorum</name>
    <dbReference type="NCBI Taxonomy" id="2840805"/>
    <lineage>
        <taxon>Bacteria</taxon>
        <taxon>Bacillati</taxon>
        <taxon>Bacillota</taxon>
        <taxon>Clostridia</taxon>
        <taxon>Eubacteriales</taxon>
        <taxon>Oscillospiraceae</taxon>
        <taxon>Oscillospiraceae incertae sedis</taxon>
        <taxon>Candidatus Faecivivens</taxon>
    </lineage>
</organism>
<comment type="caution">
    <text evidence="3">The sequence shown here is derived from an EMBL/GenBank/DDBJ whole genome shotgun (WGS) entry which is preliminary data.</text>
</comment>
<evidence type="ECO:0000313" key="4">
    <source>
        <dbReference type="Proteomes" id="UP000824160"/>
    </source>
</evidence>
<feature type="transmembrane region" description="Helical" evidence="1">
    <location>
        <begin position="137"/>
        <end position="158"/>
    </location>
</feature>
<dbReference type="Proteomes" id="UP000824160">
    <property type="component" value="Unassembled WGS sequence"/>
</dbReference>
<evidence type="ECO:0000313" key="3">
    <source>
        <dbReference type="EMBL" id="HIT94201.1"/>
    </source>
</evidence>
<dbReference type="InterPro" id="IPR025874">
    <property type="entry name" value="DZR"/>
</dbReference>